<gene>
    <name evidence="1" type="ORF">FBZ95_104357</name>
</gene>
<evidence type="ECO:0000313" key="2">
    <source>
        <dbReference type="Proteomes" id="UP000315914"/>
    </source>
</evidence>
<dbReference type="EMBL" id="VITW01000004">
    <property type="protein sequence ID" value="TWB76176.1"/>
    <property type="molecule type" value="Genomic_DNA"/>
</dbReference>
<reference evidence="1 2" key="1">
    <citation type="submission" date="2019-06" db="EMBL/GenBank/DDBJ databases">
        <title>Genomic Encyclopedia of Type Strains, Phase IV (KMG-V): Genome sequencing to study the core and pangenomes of soil and plant-associated prokaryotes.</title>
        <authorList>
            <person name="Whitman W."/>
        </authorList>
    </citation>
    <scope>NUCLEOTIDE SEQUENCE [LARGE SCALE GENOMIC DNA]</scope>
    <source>
        <strain evidence="1 2">BR 10556</strain>
    </source>
</reference>
<accession>A0A560JYZ1</accession>
<dbReference type="STRING" id="1399419.A5906_26560"/>
<name>A0A560JYZ1_9BRAD</name>
<sequence length="641" mass="67549">MRTRAIVSSVGLVTVAGLATTASWLTYKHDFVMRERVGAEWTALTLMDEALSNGQRPQAADAAAFLSNKALDDALQQLVGATVDVPAEKVGGIAATIEGVRIKPGIGLAGAAMDIRVASKSHGATVKMRVEGDLAFRGTKMVAQAGASAQTVAEFAISIANAEPRLDWGFLDLPGRRTIGEVLASGLMLALDRYLVVQVPMENGLAFDTGFDNVSTVPTSAGSVTLKSSLPGRTVRQNFSLSMPLFVESGVWLMATPTAPGEVAPSKPTVPQADLPIKVAALRTKLGGEVKDLEQKHDLVLMLKGATIVGMAEQIARLPDANRTATIASIATTGQLVSDGKSYVEMRDPTSATARLVMSNVAARWIPNQGAALAVDLNMDMEAKVHVHANPFPIGGGAGTTGMLKGSAGKHVDGTLRLNRIATNGHSLLVFDASMPCGGVMADVKTDGRIEIGDFKTDLFPVGLRWNVPMPRSIGQPTLVIDDLPKRFALQTTHRFNDGTSFRMAHDAIEYRVSVADVKTGQDGYAVSADLEAHPSDGAFSPSEAEAQRAAISAALESAKHPACPAVEGDMRVTIGDIEIGPNGEIMKVLQNFVHDVTKGPGPNNEAVKAVTNAVKDVTQGPGDHNDVIGRHGWVRSRLGF</sequence>
<dbReference type="Proteomes" id="UP000315914">
    <property type="component" value="Unassembled WGS sequence"/>
</dbReference>
<evidence type="ECO:0000313" key="1">
    <source>
        <dbReference type="EMBL" id="TWB76176.1"/>
    </source>
</evidence>
<comment type="caution">
    <text evidence="1">The sequence shown here is derived from an EMBL/GenBank/DDBJ whole genome shotgun (WGS) entry which is preliminary data.</text>
</comment>
<protein>
    <submittedName>
        <fullName evidence="1">Uncharacterized protein</fullName>
    </submittedName>
</protein>
<organism evidence="1 2">
    <name type="scientific">Bradyrhizobium sacchari</name>
    <dbReference type="NCBI Taxonomy" id="1399419"/>
    <lineage>
        <taxon>Bacteria</taxon>
        <taxon>Pseudomonadati</taxon>
        <taxon>Pseudomonadota</taxon>
        <taxon>Alphaproteobacteria</taxon>
        <taxon>Hyphomicrobiales</taxon>
        <taxon>Nitrobacteraceae</taxon>
        <taxon>Bradyrhizobium</taxon>
    </lineage>
</organism>
<proteinExistence type="predicted"/>
<dbReference type="AlphaFoldDB" id="A0A560JYZ1"/>
<keyword evidence="2" id="KW-1185">Reference proteome</keyword>